<dbReference type="InterPro" id="IPR029058">
    <property type="entry name" value="AB_hydrolase_fold"/>
</dbReference>
<dbReference type="Pfam" id="PF00561">
    <property type="entry name" value="Abhydrolase_1"/>
    <property type="match status" value="1"/>
</dbReference>
<dbReference type="PANTHER" id="PTHR43689">
    <property type="entry name" value="HYDROLASE"/>
    <property type="match status" value="1"/>
</dbReference>
<feature type="domain" description="AB hydrolase-1" evidence="1">
    <location>
        <begin position="72"/>
        <end position="250"/>
    </location>
</feature>
<dbReference type="eggNOG" id="COG0596">
    <property type="taxonomic scope" value="Bacteria"/>
</dbReference>
<dbReference type="STRING" id="207559.Dde_3735"/>
<reference evidence="2 3" key="1">
    <citation type="journal article" date="2011" name="J. Bacteriol.">
        <title>Complete genome sequence and updated annotation of Desulfovibrio alaskensis G20.</title>
        <authorList>
            <person name="Hauser L.J."/>
            <person name="Land M.L."/>
            <person name="Brown S.D."/>
            <person name="Larimer F."/>
            <person name="Keller K.L."/>
            <person name="Rapp-Giles B.J."/>
            <person name="Price M.N."/>
            <person name="Lin M."/>
            <person name="Bruce D.C."/>
            <person name="Detter J.C."/>
            <person name="Tapia R."/>
            <person name="Han C.S."/>
            <person name="Goodwin L.A."/>
            <person name="Cheng J.F."/>
            <person name="Pitluck S."/>
            <person name="Copeland A."/>
            <person name="Lucas S."/>
            <person name="Nolan M."/>
            <person name="Lapidus A.L."/>
            <person name="Palumbo A.V."/>
            <person name="Wall J.D."/>
        </authorList>
    </citation>
    <scope>NUCLEOTIDE SEQUENCE [LARGE SCALE GENOMIC DNA]</scope>
    <source>
        <strain evidence="3">ATCC BAA 1058 / DSM 17464 / G20</strain>
    </source>
</reference>
<keyword evidence="3" id="KW-1185">Reference proteome</keyword>
<keyword evidence="2" id="KW-0378">Hydrolase</keyword>
<dbReference type="EMBL" id="CP000112">
    <property type="protein sequence ID" value="ABB40528.2"/>
    <property type="molecule type" value="Genomic_DNA"/>
</dbReference>
<dbReference type="InterPro" id="IPR000073">
    <property type="entry name" value="AB_hydrolase_1"/>
</dbReference>
<dbReference type="Proteomes" id="UP000002710">
    <property type="component" value="Chromosome"/>
</dbReference>
<protein>
    <submittedName>
        <fullName evidence="2">Alpha/beta hydrolase fold protein</fullName>
    </submittedName>
</protein>
<dbReference type="Gene3D" id="3.40.50.1820">
    <property type="entry name" value="alpha/beta hydrolase"/>
    <property type="match status" value="1"/>
</dbReference>
<organism evidence="2 3">
    <name type="scientific">Oleidesulfovibrio alaskensis (strain ATCC BAA-1058 / DSM 17464 / G20)</name>
    <name type="common">Desulfovibrio alaskensis</name>
    <dbReference type="NCBI Taxonomy" id="207559"/>
    <lineage>
        <taxon>Bacteria</taxon>
        <taxon>Pseudomonadati</taxon>
        <taxon>Thermodesulfobacteriota</taxon>
        <taxon>Desulfovibrionia</taxon>
        <taxon>Desulfovibrionales</taxon>
        <taxon>Desulfovibrionaceae</taxon>
        <taxon>Oleidesulfovibrio</taxon>
    </lineage>
</organism>
<evidence type="ECO:0000259" key="1">
    <source>
        <dbReference type="Pfam" id="PF00561"/>
    </source>
</evidence>
<gene>
    <name evidence="2" type="ordered locus">Dde_3735</name>
</gene>
<accession>Q30UW8</accession>
<proteinExistence type="predicted"/>
<dbReference type="KEGG" id="dde:Dde_3735"/>
<sequence length="270" mass="29768">MYDVRRALRKHGRAPRRVVVLHGGPGAPGSAGQLARDISSRFGVLEPWQRADSLEALVAELACVLRYDAALPAVLVGHSWGALLGFMTAARHPELVSRLVMIGAPPFEARYAVGIMPVRLERLDARQREEVLRMQAAFGDSRYMSRHGDELLQQFGHVLSTADAWNPAEGTVVPRQPCVPCSFAQYEALSAQAEPLRRSGALLALAESVRCPVVALHGEYDPHPVEGVRRPLAGALGDFRCIVLPHCGHTPWREREARAVFYDTLFRELT</sequence>
<evidence type="ECO:0000313" key="3">
    <source>
        <dbReference type="Proteomes" id="UP000002710"/>
    </source>
</evidence>
<dbReference type="GO" id="GO:0016787">
    <property type="term" value="F:hydrolase activity"/>
    <property type="evidence" value="ECO:0007669"/>
    <property type="project" value="UniProtKB-KW"/>
</dbReference>
<name>Q30UW8_OLEA2</name>
<dbReference type="RefSeq" id="WP_011369391.1">
    <property type="nucleotide sequence ID" value="NC_007519.1"/>
</dbReference>
<dbReference type="PANTHER" id="PTHR43689:SF8">
    <property type="entry name" value="ALPHA_BETA-HYDROLASES SUPERFAMILY PROTEIN"/>
    <property type="match status" value="1"/>
</dbReference>
<dbReference type="SUPFAM" id="SSF53474">
    <property type="entry name" value="alpha/beta-Hydrolases"/>
    <property type="match status" value="1"/>
</dbReference>
<dbReference type="HOGENOM" id="CLU_1068947_0_0_7"/>
<evidence type="ECO:0000313" key="2">
    <source>
        <dbReference type="EMBL" id="ABB40528.2"/>
    </source>
</evidence>
<dbReference type="ESTHER" id="desdg-q30uw8">
    <property type="family name" value="6_AlphaBeta_hydrolase"/>
</dbReference>
<dbReference type="AlphaFoldDB" id="Q30UW8"/>